<feature type="domain" description="Zinc finger CHCC-type" evidence="2">
    <location>
        <begin position="136"/>
        <end position="171"/>
    </location>
</feature>
<gene>
    <name evidence="3" type="primary">lbsA</name>
    <name evidence="3" type="ORF">DNF11_0736</name>
</gene>
<dbReference type="AlphaFoldDB" id="A0A3G2S1P7"/>
<protein>
    <submittedName>
        <fullName evidence="3">Lactobacillus shifted protein</fullName>
    </submittedName>
</protein>
<dbReference type="PANTHER" id="PTHR13156">
    <property type="entry name" value="NADH-UBIQUINONE OXIDOREDUCTASE 13 KD-A SUBUNIT"/>
    <property type="match status" value="1"/>
</dbReference>
<name>A0A3G2S1P7_MALR7</name>
<dbReference type="InterPro" id="IPR019401">
    <property type="entry name" value="Znf_CHCC"/>
</dbReference>
<dbReference type="Gene3D" id="2.60.260.40">
    <property type="entry name" value="q5lls5 like domains"/>
    <property type="match status" value="1"/>
</dbReference>
<evidence type="ECO:0000256" key="1">
    <source>
        <dbReference type="SAM" id="MobiDB-lite"/>
    </source>
</evidence>
<dbReference type="STRING" id="425264.A0A3G2S1P7"/>
<dbReference type="FunFam" id="2.60.260.40:FF:000003">
    <property type="entry name" value="NADH dehydrogenase [ubiquinone] iron-sulfur protein 6, mitochondrial"/>
    <property type="match status" value="1"/>
</dbReference>
<accession>A0A3G2S1P7</accession>
<keyword evidence="4" id="KW-1185">Reference proteome</keyword>
<evidence type="ECO:0000313" key="4">
    <source>
        <dbReference type="Proteomes" id="UP000269793"/>
    </source>
</evidence>
<reference evidence="3 4" key="1">
    <citation type="submission" date="2018-10" db="EMBL/GenBank/DDBJ databases">
        <title>Complete genome sequence of Malassezia restricta CBS 7877.</title>
        <authorList>
            <person name="Morand S.C."/>
            <person name="Bertignac M."/>
            <person name="Iltis A."/>
            <person name="Kolder I."/>
            <person name="Pirovano W."/>
            <person name="Jourdain R."/>
            <person name="Clavaud C."/>
        </authorList>
    </citation>
    <scope>NUCLEOTIDE SEQUENCE [LARGE SCALE GENOMIC DNA]</scope>
    <source>
        <strain evidence="3 4">CBS 7877</strain>
    </source>
</reference>
<feature type="region of interest" description="Disordered" evidence="1">
    <location>
        <begin position="66"/>
        <end position="108"/>
    </location>
</feature>
<organism evidence="3 4">
    <name type="scientific">Malassezia restricta (strain ATCC 96810 / NBRC 103918 / CBS 7877)</name>
    <name type="common">Seborrheic dermatitis infection agent</name>
    <dbReference type="NCBI Taxonomy" id="425264"/>
    <lineage>
        <taxon>Eukaryota</taxon>
        <taxon>Fungi</taxon>
        <taxon>Dikarya</taxon>
        <taxon>Basidiomycota</taxon>
        <taxon>Ustilaginomycotina</taxon>
        <taxon>Malasseziomycetes</taxon>
        <taxon>Malasseziales</taxon>
        <taxon>Malasseziaceae</taxon>
        <taxon>Malassezia</taxon>
    </lineage>
</organism>
<dbReference type="OrthoDB" id="307899at2759"/>
<dbReference type="GO" id="GO:0005739">
    <property type="term" value="C:mitochondrion"/>
    <property type="evidence" value="ECO:0007669"/>
    <property type="project" value="GOC"/>
</dbReference>
<dbReference type="GO" id="GO:0006120">
    <property type="term" value="P:mitochondrial electron transport, NADH to ubiquinone"/>
    <property type="evidence" value="ECO:0007669"/>
    <property type="project" value="TreeGrafter"/>
</dbReference>
<dbReference type="Pfam" id="PF10276">
    <property type="entry name" value="zf-CHCC"/>
    <property type="match status" value="1"/>
</dbReference>
<dbReference type="PANTHER" id="PTHR13156:SF0">
    <property type="entry name" value="NADH DEHYDROGENASE [UBIQUINONE] IRON-SULFUR PROTEIN 6, MITOCHONDRIAL"/>
    <property type="match status" value="1"/>
</dbReference>
<evidence type="ECO:0000259" key="2">
    <source>
        <dbReference type="Pfam" id="PF10276"/>
    </source>
</evidence>
<evidence type="ECO:0000313" key="3">
    <source>
        <dbReference type="EMBL" id="AYO41686.1"/>
    </source>
</evidence>
<dbReference type="EMBL" id="CP033148">
    <property type="protein sequence ID" value="AYO41686.1"/>
    <property type="molecule type" value="Genomic_DNA"/>
</dbReference>
<dbReference type="Proteomes" id="UP000269793">
    <property type="component" value="Chromosome I"/>
</dbReference>
<sequence length="178" mass="19753">MLGRVLVAPTRALRAQTFAFRSFSSCAARFESLPTKEQVATPYKARGEFVRPKVEGSAIVSNVETPVAKPSNPQSLEEYGTDQAPNRAGVWSESQRPKSDAMKGPRFEQMDPRFQPQTLSAMELVSNQPIHFTNKRVVSCDGGDGPLGHPRVYINLDQPGPKACPYCSTRYQKVEEHE</sequence>
<proteinExistence type="predicted"/>
<feature type="compositionally biased region" description="Basic and acidic residues" evidence="1">
    <location>
        <begin position="95"/>
        <end position="108"/>
    </location>
</feature>
<dbReference type="VEuPathDB" id="FungiDB:DNF11_0736"/>